<organism evidence="4 5">
    <name type="scientific">Sus scrofa</name>
    <name type="common">Pig</name>
    <dbReference type="NCBI Taxonomy" id="9823"/>
    <lineage>
        <taxon>Eukaryota</taxon>
        <taxon>Metazoa</taxon>
        <taxon>Chordata</taxon>
        <taxon>Craniata</taxon>
        <taxon>Vertebrata</taxon>
        <taxon>Euteleostomi</taxon>
        <taxon>Mammalia</taxon>
        <taxon>Eutheria</taxon>
        <taxon>Laurasiatheria</taxon>
        <taxon>Artiodactyla</taxon>
        <taxon>Suina</taxon>
        <taxon>Suidae</taxon>
        <taxon>Sus</taxon>
    </lineage>
</organism>
<dbReference type="CDD" id="cd03044">
    <property type="entry name" value="GST_N_EF1Bgamma"/>
    <property type="match status" value="1"/>
</dbReference>
<reference evidence="4" key="3">
    <citation type="submission" date="2025-09" db="UniProtKB">
        <authorList>
            <consortium name="Ensembl"/>
        </authorList>
    </citation>
    <scope>IDENTIFICATION</scope>
</reference>
<dbReference type="InterPro" id="IPR010987">
    <property type="entry name" value="Glutathione-S-Trfase_C-like"/>
</dbReference>
<feature type="domain" description="GST C-terminal" evidence="3">
    <location>
        <begin position="88"/>
        <end position="216"/>
    </location>
</feature>
<feature type="region of interest" description="Disordered" evidence="1">
    <location>
        <begin position="221"/>
        <end position="270"/>
    </location>
</feature>
<dbReference type="SFLD" id="SFLDG00358">
    <property type="entry name" value="Main_(cytGST)"/>
    <property type="match status" value="1"/>
</dbReference>
<evidence type="ECO:0000313" key="4">
    <source>
        <dbReference type="Ensembl" id="ENSSSCP00000080531.1"/>
    </source>
</evidence>
<evidence type="ECO:0000313" key="5">
    <source>
        <dbReference type="Proteomes" id="UP000008227"/>
    </source>
</evidence>
<dbReference type="FunFam" id="1.20.1050.10:FF:000021">
    <property type="entry name" value="Elongation factor 1-gamma"/>
    <property type="match status" value="1"/>
</dbReference>
<dbReference type="Ensembl" id="ENSSSCT00000098509.1">
    <property type="protein sequence ID" value="ENSSSCP00000080531.1"/>
    <property type="gene ID" value="ENSSSCG00000013064.5"/>
</dbReference>
<evidence type="ECO:0000256" key="1">
    <source>
        <dbReference type="SAM" id="MobiDB-lite"/>
    </source>
</evidence>
<feature type="compositionally biased region" description="Basic and acidic residues" evidence="1">
    <location>
        <begin position="221"/>
        <end position="254"/>
    </location>
</feature>
<dbReference type="CDD" id="cd03181">
    <property type="entry name" value="GST_C_EF1Bgamma_like"/>
    <property type="match status" value="1"/>
</dbReference>
<dbReference type="SFLD" id="SFLDS00019">
    <property type="entry name" value="Glutathione_Transferase_(cytos"/>
    <property type="match status" value="1"/>
</dbReference>
<sequence>MAAGTLYTYPENWRAFKALIAAQYSGAQVRVLSAPPHFHFGQTNHTPEFLRKFPAGKVPAFEGDDGFCVFESNAIAYYVSNEELRGSTPEAAAQVVQWVSFADSDIVPPASTWVFPTLGIMHYNKQATENAKDEVRRVLGLLDAHLKTRTFLVGERVTLADITVVCTLLWLYKQVLEPSFRQAFPNTNRWFLTCINQPQFRAVLGEVKLCEKMAQFDAKKFAESQPKKDTPRKEKGSREEKQKPQAERKEEKKAAAPAPEEELDDPRPRIPLLTYPRVPLCWTNLSASTPTRTHSLWRCRTSGSTLIRMAGPCGTRSTASLKSSPRLHELQPHHWNVPAIGQAEEECLCQCHSLWNQQQQLHFWSLGLPRPGACLSAESRLAGGLRVIHVAETGSWQRGDPDAGSRILFLGGGLPACGQSLQSGQDLQVNISCHRLAACFCPSGRVGVIKGN</sequence>
<dbReference type="InterPro" id="IPR004046">
    <property type="entry name" value="GST_C"/>
</dbReference>
<dbReference type="AlphaFoldDB" id="A0A8W4FMF6"/>
<accession>A0A8W4FMF6</accession>
<dbReference type="Pfam" id="PF02798">
    <property type="entry name" value="GST_N"/>
    <property type="match status" value="1"/>
</dbReference>
<gene>
    <name evidence="4" type="primary">EEF1G</name>
</gene>
<dbReference type="InterPro" id="IPR050802">
    <property type="entry name" value="EF-GSTs"/>
</dbReference>
<feature type="domain" description="GST N-terminal" evidence="2">
    <location>
        <begin position="2"/>
        <end position="87"/>
    </location>
</feature>
<dbReference type="SUPFAM" id="SSF52833">
    <property type="entry name" value="Thioredoxin-like"/>
    <property type="match status" value="1"/>
</dbReference>
<evidence type="ECO:0000259" key="2">
    <source>
        <dbReference type="PROSITE" id="PS50404"/>
    </source>
</evidence>
<name>A0A8W4FMF6_PIG</name>
<reference evidence="4" key="1">
    <citation type="journal article" date="2020" name="Gigascience">
        <title>An improved pig reference genome sequence to enable pig genetics and genomics research.</title>
        <authorList>
            <person name="Warr A."/>
            <person name="Affara N."/>
            <person name="Aken B."/>
            <person name="Beiki H."/>
            <person name="Bickhart D.M."/>
            <person name="Billis K."/>
            <person name="Chow W."/>
            <person name="Eory L."/>
            <person name="Finlayson H.A."/>
            <person name="Flicek P."/>
            <person name="Giron C.G."/>
            <person name="Griffin D.K."/>
            <person name="Hall R."/>
            <person name="Hannum G."/>
            <person name="Hourlier T."/>
            <person name="Howe K."/>
            <person name="Hume D.A."/>
            <person name="Izuogu O."/>
            <person name="Kim K."/>
            <person name="Koren S."/>
            <person name="Liu H."/>
            <person name="Manchanda N."/>
            <person name="Martin F.J."/>
            <person name="Nonneman D.J."/>
            <person name="O'Connor R.E."/>
            <person name="Phillippy A.M."/>
            <person name="Rohrer G.A."/>
            <person name="Rosen B.D."/>
            <person name="Rund L.A."/>
            <person name="Sargent C.A."/>
            <person name="Schook L.B."/>
            <person name="Schroeder S.G."/>
            <person name="Schwartz A.S."/>
            <person name="Skinner B.M."/>
            <person name="Talbot R."/>
            <person name="Tseng E."/>
            <person name="Tuggle C.K."/>
            <person name="Watson M."/>
            <person name="Smith T.P.L."/>
            <person name="Archibald A.L."/>
        </authorList>
    </citation>
    <scope>NUCLEOTIDE SEQUENCE [LARGE SCALE GENOMIC DNA]</scope>
    <source>
        <strain evidence="4">Duroc</strain>
    </source>
</reference>
<dbReference type="SUPFAM" id="SSF47616">
    <property type="entry name" value="GST C-terminal domain-like"/>
    <property type="match status" value="1"/>
</dbReference>
<protein>
    <submittedName>
        <fullName evidence="4">Eukaryotic translation elongation factor 1 gamma</fullName>
    </submittedName>
</protein>
<dbReference type="PROSITE" id="PS50405">
    <property type="entry name" value="GST_CTER"/>
    <property type="match status" value="1"/>
</dbReference>
<dbReference type="PANTHER" id="PTHR43986">
    <property type="entry name" value="ELONGATION FACTOR 1-GAMMA"/>
    <property type="match status" value="1"/>
</dbReference>
<dbReference type="Reactome" id="R-SSC-156842">
    <property type="pathway name" value="Eukaryotic Translation Elongation"/>
</dbReference>
<reference evidence="4" key="2">
    <citation type="submission" date="2025-08" db="UniProtKB">
        <authorList>
            <consortium name="Ensembl"/>
        </authorList>
    </citation>
    <scope>IDENTIFICATION</scope>
</reference>
<evidence type="ECO:0000259" key="3">
    <source>
        <dbReference type="PROSITE" id="PS50405"/>
    </source>
</evidence>
<dbReference type="Pfam" id="PF00043">
    <property type="entry name" value="GST_C"/>
    <property type="match status" value="1"/>
</dbReference>
<dbReference type="InterPro" id="IPR036249">
    <property type="entry name" value="Thioredoxin-like_sf"/>
</dbReference>
<keyword evidence="5" id="KW-1185">Reference proteome</keyword>
<dbReference type="FunFam" id="3.40.30.10:FF:000088">
    <property type="entry name" value="Elongation factor 1-gamma"/>
    <property type="match status" value="1"/>
</dbReference>
<dbReference type="PROSITE" id="PS50404">
    <property type="entry name" value="GST_NTER"/>
    <property type="match status" value="1"/>
</dbReference>
<dbReference type="PANTHER" id="PTHR43986:SF1">
    <property type="entry name" value="ELONGATION FACTOR 1-GAMMA"/>
    <property type="match status" value="1"/>
</dbReference>
<dbReference type="Proteomes" id="UP000008227">
    <property type="component" value="Chromosome 2"/>
</dbReference>
<dbReference type="InterPro" id="IPR040079">
    <property type="entry name" value="Glutathione_S-Trfase"/>
</dbReference>
<dbReference type="InterPro" id="IPR036282">
    <property type="entry name" value="Glutathione-S-Trfase_C_sf"/>
</dbReference>
<dbReference type="Gene3D" id="3.40.30.10">
    <property type="entry name" value="Glutaredoxin"/>
    <property type="match status" value="1"/>
</dbReference>
<dbReference type="InterPro" id="IPR004045">
    <property type="entry name" value="Glutathione_S-Trfase_N"/>
</dbReference>
<dbReference type="GeneTree" id="ENSGT00390000007552"/>
<proteinExistence type="predicted"/>
<dbReference type="Gene3D" id="1.20.1050.10">
    <property type="match status" value="1"/>
</dbReference>